<dbReference type="Proteomes" id="UP000279236">
    <property type="component" value="Unassembled WGS sequence"/>
</dbReference>
<reference evidence="7 8" key="1">
    <citation type="submission" date="2018-11" db="EMBL/GenBank/DDBJ databases">
        <title>Genome sequence of Apiotrichum porosum DSM 27194.</title>
        <authorList>
            <person name="Aliyu H."/>
            <person name="Gorte O."/>
            <person name="Ochsenreither K."/>
        </authorList>
    </citation>
    <scope>NUCLEOTIDE SEQUENCE [LARGE SCALE GENOMIC DNA]</scope>
    <source>
        <strain evidence="7 8">DSM 27194</strain>
    </source>
</reference>
<dbReference type="RefSeq" id="XP_028473189.1">
    <property type="nucleotide sequence ID" value="XM_028618233.1"/>
</dbReference>
<dbReference type="GO" id="GO:0042254">
    <property type="term" value="P:ribosome biogenesis"/>
    <property type="evidence" value="ECO:0007669"/>
    <property type="project" value="UniProtKB-KW"/>
</dbReference>
<comment type="function">
    <text evidence="5">Involved in ribosomal large subunit assembly.</text>
</comment>
<evidence type="ECO:0000313" key="8">
    <source>
        <dbReference type="Proteomes" id="UP000279236"/>
    </source>
</evidence>
<dbReference type="Pfam" id="PF04939">
    <property type="entry name" value="RRS1"/>
    <property type="match status" value="1"/>
</dbReference>
<dbReference type="STRING" id="105984.A0A427XGT5"/>
<dbReference type="GO" id="GO:0016740">
    <property type="term" value="F:transferase activity"/>
    <property type="evidence" value="ECO:0007669"/>
    <property type="project" value="UniProtKB-KW"/>
</dbReference>
<comment type="similarity">
    <text evidence="2 5">Belongs to the RRS1 family.</text>
</comment>
<dbReference type="AlphaFoldDB" id="A0A427XGT5"/>
<keyword evidence="3 5" id="KW-0690">Ribosome biogenesis</keyword>
<dbReference type="OrthoDB" id="28455at2759"/>
<proteinExistence type="inferred from homology"/>
<organism evidence="7 8">
    <name type="scientific">Apiotrichum porosum</name>
    <dbReference type="NCBI Taxonomy" id="105984"/>
    <lineage>
        <taxon>Eukaryota</taxon>
        <taxon>Fungi</taxon>
        <taxon>Dikarya</taxon>
        <taxon>Basidiomycota</taxon>
        <taxon>Agaricomycotina</taxon>
        <taxon>Tremellomycetes</taxon>
        <taxon>Trichosporonales</taxon>
        <taxon>Trichosporonaceae</taxon>
        <taxon>Apiotrichum</taxon>
    </lineage>
</organism>
<feature type="compositionally biased region" description="Gly residues" evidence="6">
    <location>
        <begin position="321"/>
        <end position="338"/>
    </location>
</feature>
<keyword evidence="7" id="KW-0808">Transferase</keyword>
<evidence type="ECO:0000256" key="6">
    <source>
        <dbReference type="SAM" id="MobiDB-lite"/>
    </source>
</evidence>
<feature type="compositionally biased region" description="Basic and acidic residues" evidence="6">
    <location>
        <begin position="166"/>
        <end position="180"/>
    </location>
</feature>
<evidence type="ECO:0000256" key="1">
    <source>
        <dbReference type="ARBA" id="ARBA00004123"/>
    </source>
</evidence>
<keyword evidence="8" id="KW-1185">Reference proteome</keyword>
<evidence type="ECO:0000256" key="3">
    <source>
        <dbReference type="ARBA" id="ARBA00022517"/>
    </source>
</evidence>
<protein>
    <recommendedName>
        <fullName evidence="5">Ribosome biogenesis regulatory protein</fullName>
    </recommendedName>
</protein>
<feature type="compositionally biased region" description="Basic and acidic residues" evidence="6">
    <location>
        <begin position="304"/>
        <end position="320"/>
    </location>
</feature>
<gene>
    <name evidence="7" type="primary">RRS1</name>
    <name evidence="7" type="ORF">EHS24_002497</name>
</gene>
<comment type="caution">
    <text evidence="7">The sequence shown here is derived from an EMBL/GenBank/DDBJ whole genome shotgun (WGS) entry which is preliminary data.</text>
</comment>
<sequence>MDVSQQLADYAAANAAEVLERPTPVELDTGLLAAYDTTPVDADEYKAALEPHLLALTLTSTQALLAGLFSLPTKSSEHGPVAQLADPTFVLPREKPLPKPKPLTKWERFANAKGISHVKKDKKVWDDERQEWVARWGRDGKNKDAEDQWLHEVKNNGSDPTIDPRATAKAERKARTEKNAKQHARNLAEAAASPLSTLDRKPTAGTASQGEKANARSIRKAELDRGMLVSKVSTASLGRFDKSIEGEPRVKGIKRKFETNLGDHASEKASAMDVLNRLGTAERKRAPKKGGSGVEGGVNTRKAVRYEERAAQLANRRDGKSGGGRGGRGGKSGRGGRK</sequence>
<accession>A0A427XGT5</accession>
<dbReference type="EMBL" id="RSCE01000013">
    <property type="protein sequence ID" value="RSH78042.1"/>
    <property type="molecule type" value="Genomic_DNA"/>
</dbReference>
<dbReference type="GeneID" id="39587040"/>
<dbReference type="InterPro" id="IPR007023">
    <property type="entry name" value="Ribosom_reg"/>
</dbReference>
<evidence type="ECO:0000256" key="4">
    <source>
        <dbReference type="ARBA" id="ARBA00023242"/>
    </source>
</evidence>
<feature type="region of interest" description="Disordered" evidence="6">
    <location>
        <begin position="153"/>
        <end position="217"/>
    </location>
</feature>
<evidence type="ECO:0000256" key="5">
    <source>
        <dbReference type="RuleBase" id="RU364132"/>
    </source>
</evidence>
<feature type="region of interest" description="Disordered" evidence="6">
    <location>
        <begin position="278"/>
        <end position="338"/>
    </location>
</feature>
<keyword evidence="4 5" id="KW-0539">Nucleus</keyword>
<evidence type="ECO:0000256" key="2">
    <source>
        <dbReference type="ARBA" id="ARBA00010077"/>
    </source>
</evidence>
<comment type="subcellular location">
    <subcellularLocation>
        <location evidence="1 5">Nucleus</location>
    </subcellularLocation>
</comment>
<name>A0A427XGT5_9TREE</name>
<dbReference type="GO" id="GO:0005634">
    <property type="term" value="C:nucleus"/>
    <property type="evidence" value="ECO:0007669"/>
    <property type="project" value="UniProtKB-SubCell"/>
</dbReference>
<evidence type="ECO:0000313" key="7">
    <source>
        <dbReference type="EMBL" id="RSH78042.1"/>
    </source>
</evidence>